<proteinExistence type="predicted"/>
<evidence type="ECO:0000313" key="2">
    <source>
        <dbReference type="Proteomes" id="UP000238308"/>
    </source>
</evidence>
<sequence>MPTSKTPDVWLDILDVQVSPDRLSQNLESYAEILHEIRKLRDLDLTDVHPAVIFEPTAPYRKS</sequence>
<organism evidence="1 2">
    <name type="scientific">Jezberella montanilacus</name>
    <dbReference type="NCBI Taxonomy" id="323426"/>
    <lineage>
        <taxon>Bacteria</taxon>
        <taxon>Pseudomonadati</taxon>
        <taxon>Pseudomonadota</taxon>
        <taxon>Betaproteobacteria</taxon>
        <taxon>Burkholderiales</taxon>
        <taxon>Alcaligenaceae</taxon>
        <taxon>Jezberella</taxon>
    </lineage>
</organism>
<reference evidence="1 2" key="1">
    <citation type="submission" date="2018-03" db="EMBL/GenBank/DDBJ databases">
        <title>Genomic Encyclopedia of Type Strains, Phase III (KMG-III): the genomes of soil and plant-associated and newly described type strains.</title>
        <authorList>
            <person name="Whitman W."/>
        </authorList>
    </citation>
    <scope>NUCLEOTIDE SEQUENCE [LARGE SCALE GENOMIC DNA]</scope>
    <source>
        <strain evidence="1 2">MWH-P2sevCIIIb</strain>
    </source>
</reference>
<dbReference type="RefSeq" id="WP_259673507.1">
    <property type="nucleotide sequence ID" value="NZ_PVTV01000013.1"/>
</dbReference>
<gene>
    <name evidence="1" type="ORF">BCM14_1730</name>
</gene>
<dbReference type="EMBL" id="PVTV01000013">
    <property type="protein sequence ID" value="PRY98013.1"/>
    <property type="molecule type" value="Genomic_DNA"/>
</dbReference>
<keyword evidence="2" id="KW-1185">Reference proteome</keyword>
<evidence type="ECO:0000313" key="1">
    <source>
        <dbReference type="EMBL" id="PRY98013.1"/>
    </source>
</evidence>
<comment type="caution">
    <text evidence="1">The sequence shown here is derived from an EMBL/GenBank/DDBJ whole genome shotgun (WGS) entry which is preliminary data.</text>
</comment>
<accession>A0A2T0XGC9</accession>
<dbReference type="AlphaFoldDB" id="A0A2T0XGC9"/>
<name>A0A2T0XGC9_9BURK</name>
<dbReference type="Proteomes" id="UP000238308">
    <property type="component" value="Unassembled WGS sequence"/>
</dbReference>
<protein>
    <submittedName>
        <fullName evidence="1">Uncharacterized protein</fullName>
    </submittedName>
</protein>